<comment type="caution">
    <text evidence="2">The sequence shown here is derived from an EMBL/GenBank/DDBJ whole genome shotgun (WGS) entry which is preliminary data.</text>
</comment>
<reference evidence="2 3" key="1">
    <citation type="submission" date="2019-07" db="EMBL/GenBank/DDBJ databases">
        <title>R&amp;d 2014.</title>
        <authorList>
            <person name="Klenk H.-P."/>
        </authorList>
    </citation>
    <scope>NUCLEOTIDE SEQUENCE [LARGE SCALE GENOMIC DNA]</scope>
    <source>
        <strain evidence="2 3">DSM 43194</strain>
    </source>
</reference>
<dbReference type="Gene3D" id="3.40.30.10">
    <property type="entry name" value="Glutaredoxin"/>
    <property type="match status" value="1"/>
</dbReference>
<organism evidence="2 3">
    <name type="scientific">Prauserella rugosa</name>
    <dbReference type="NCBI Taxonomy" id="43354"/>
    <lineage>
        <taxon>Bacteria</taxon>
        <taxon>Bacillati</taxon>
        <taxon>Actinomycetota</taxon>
        <taxon>Actinomycetes</taxon>
        <taxon>Pseudonocardiales</taxon>
        <taxon>Pseudonocardiaceae</taxon>
        <taxon>Prauserella</taxon>
    </lineage>
</organism>
<dbReference type="GO" id="GO:0009055">
    <property type="term" value="F:electron transfer activity"/>
    <property type="evidence" value="ECO:0007669"/>
    <property type="project" value="TreeGrafter"/>
</dbReference>
<dbReference type="PANTHER" id="PTHR34386">
    <property type="entry name" value="GLUTAREDOXIN"/>
    <property type="match status" value="1"/>
</dbReference>
<dbReference type="PROSITE" id="PS51354">
    <property type="entry name" value="GLUTAREDOXIN_2"/>
    <property type="match status" value="1"/>
</dbReference>
<gene>
    <name evidence="2" type="ORF">JD82_03157</name>
</gene>
<protein>
    <submittedName>
        <fullName evidence="2">Glutaredoxin</fullName>
    </submittedName>
</protein>
<dbReference type="InterPro" id="IPR002109">
    <property type="entry name" value="Glutaredoxin"/>
</dbReference>
<dbReference type="Pfam" id="PF00462">
    <property type="entry name" value="Glutaredoxin"/>
    <property type="match status" value="1"/>
</dbReference>
<sequence length="116" mass="12819">MPGRRAPTQVDVCHIGAKRCDGRRTVDTVANDEIEFYWRPGCPFCMMLEAQLDATNLPVRKINIWETDGAADRVKAAADGNETVPTVFVGERSLVNPSMTELMDAVRAEAPQLLDN</sequence>
<dbReference type="SUPFAM" id="SSF52833">
    <property type="entry name" value="Thioredoxin-like"/>
    <property type="match status" value="1"/>
</dbReference>
<dbReference type="InterPro" id="IPR036249">
    <property type="entry name" value="Thioredoxin-like_sf"/>
</dbReference>
<proteinExistence type="predicted"/>
<dbReference type="PANTHER" id="PTHR34386:SF1">
    <property type="entry name" value="GLUTAREDOXIN-LIKE PROTEIN NRDH"/>
    <property type="match status" value="1"/>
</dbReference>
<evidence type="ECO:0000259" key="1">
    <source>
        <dbReference type="Pfam" id="PF00462"/>
    </source>
</evidence>
<feature type="domain" description="Glutaredoxin" evidence="1">
    <location>
        <begin position="34"/>
        <end position="92"/>
    </location>
</feature>
<dbReference type="GO" id="GO:0045454">
    <property type="term" value="P:cell redox homeostasis"/>
    <property type="evidence" value="ECO:0007669"/>
    <property type="project" value="TreeGrafter"/>
</dbReference>
<dbReference type="AlphaFoldDB" id="A0A660CCJ8"/>
<dbReference type="EMBL" id="VLJV01000001">
    <property type="protein sequence ID" value="TWH21298.1"/>
    <property type="molecule type" value="Genomic_DNA"/>
</dbReference>
<keyword evidence="3" id="KW-1185">Reference proteome</keyword>
<accession>A0A660CCJ8</accession>
<dbReference type="InterPro" id="IPR051548">
    <property type="entry name" value="Grx-like_ET"/>
</dbReference>
<name>A0A660CCJ8_9PSEU</name>
<evidence type="ECO:0000313" key="3">
    <source>
        <dbReference type="Proteomes" id="UP000317303"/>
    </source>
</evidence>
<dbReference type="Proteomes" id="UP000317303">
    <property type="component" value="Unassembled WGS sequence"/>
</dbReference>
<evidence type="ECO:0000313" key="2">
    <source>
        <dbReference type="EMBL" id="TWH21298.1"/>
    </source>
</evidence>